<dbReference type="InterPro" id="IPR013403">
    <property type="entry name" value="CRISPR-assoc_prot_Csb1/Cas7u"/>
</dbReference>
<gene>
    <name evidence="1" type="primary">cas7u</name>
    <name evidence="1" type="ORF">IW967_11080</name>
</gene>
<evidence type="ECO:0000313" key="2">
    <source>
        <dbReference type="Proteomes" id="UP000642910"/>
    </source>
</evidence>
<comment type="caution">
    <text evidence="1">The sequence shown here is derived from an EMBL/GenBank/DDBJ whole genome shotgun (WGS) entry which is preliminary data.</text>
</comment>
<dbReference type="Pfam" id="PF09617">
    <property type="entry name" value="Cas_GSU0053"/>
    <property type="match status" value="1"/>
</dbReference>
<sequence>MAISLERLNAAPRLIIRAELVPIAGRRFQPTGFPDLGAAEYDHPTEPYRMLLVESPQSMANRMEKVCWDEAAKDWRPPLKGLPRVDVYDQHGELLTNSVLEAHRLNSPYILESKDTTVMDLLKRELGLLGESLPVDVSKLARTVFKYDPNAVLHGLFLAKKELAGGRLRLARLLSAFIEAEDARVAPNGGVKNDRVNPTGPTNQGFGNVPFHRDEYVARRIDAYFVLDLALLRSYGLGDIAETFLILFALYKIQHFLDEGLRLRTACDFDVKHVEVLRPARFQLPTADEIDRELPGLIERLRAEGLFAAENLRVRYDVKS</sequence>
<organism evidence="1 2">
    <name type="scientific">Alicyclobacillus mali</name>
    <name type="common">ex Roth et al. 2021</name>
    <dbReference type="NCBI Taxonomy" id="1123961"/>
    <lineage>
        <taxon>Bacteria</taxon>
        <taxon>Bacillati</taxon>
        <taxon>Bacillota</taxon>
        <taxon>Bacilli</taxon>
        <taxon>Bacillales</taxon>
        <taxon>Alicyclobacillaceae</taxon>
        <taxon>Alicyclobacillus</taxon>
    </lineage>
</organism>
<proteinExistence type="predicted"/>
<dbReference type="Proteomes" id="UP000642910">
    <property type="component" value="Unassembled WGS sequence"/>
</dbReference>
<reference evidence="1 2" key="1">
    <citation type="submission" date="2020-11" db="EMBL/GenBank/DDBJ databases">
        <title>Genomic insight of Alicyclobacillus mali FL 18 reveals a new arsenic-resistant strain, with potential in environmental biotechnology.</title>
        <authorList>
            <person name="Fiorentino G."/>
            <person name="Gallo G."/>
            <person name="Aulitto M."/>
        </authorList>
    </citation>
    <scope>NUCLEOTIDE SEQUENCE [LARGE SCALE GENOMIC DNA]</scope>
    <source>
        <strain evidence="1 2">FL 18</strain>
    </source>
</reference>
<dbReference type="RefSeq" id="WP_195867885.1">
    <property type="nucleotide sequence ID" value="NZ_JADPKZ010000044.1"/>
</dbReference>
<accession>A0ABS0F517</accession>
<dbReference type="EMBL" id="JADPKZ010000044">
    <property type="protein sequence ID" value="MBF8378401.1"/>
    <property type="molecule type" value="Genomic_DNA"/>
</dbReference>
<keyword evidence="2" id="KW-1185">Reference proteome</keyword>
<dbReference type="NCBIfam" id="TIGR02570">
    <property type="entry name" value="cas7_GSU0053"/>
    <property type="match status" value="1"/>
</dbReference>
<evidence type="ECO:0000313" key="1">
    <source>
        <dbReference type="EMBL" id="MBF8378401.1"/>
    </source>
</evidence>
<protein>
    <submittedName>
        <fullName evidence="1">Type I-U CRISPR-associated protein Cas7</fullName>
    </submittedName>
</protein>
<name>A0ABS0F517_9BACL</name>